<gene>
    <name evidence="2" type="ORF">J2S04_002465</name>
</gene>
<reference evidence="2 3" key="1">
    <citation type="submission" date="2023-07" db="EMBL/GenBank/DDBJ databases">
        <title>Genomic Encyclopedia of Type Strains, Phase IV (KMG-IV): sequencing the most valuable type-strain genomes for metagenomic binning, comparative biology and taxonomic classification.</title>
        <authorList>
            <person name="Goeker M."/>
        </authorList>
    </citation>
    <scope>NUCLEOTIDE SEQUENCE [LARGE SCALE GENOMIC DNA]</scope>
    <source>
        <strain evidence="2 3">DSM 25924</strain>
    </source>
</reference>
<keyword evidence="1" id="KW-0472">Membrane</keyword>
<sequence length="151" mass="17280">MKKLPVKSPVYIIFMTVLFIASAYINIIQYKEIRFWRGNTISNFFEGYGDIMLVYKSNFNNKNFRLSIGNQGVGIITQTVPGLRYMGIKGSSTLSEDLLIAINNPPYTKGEMFLSYFYRNFKSISLEPPNHISISEFQKAINNTIDKAPKN</sequence>
<proteinExistence type="predicted"/>
<evidence type="ECO:0000313" key="3">
    <source>
        <dbReference type="Proteomes" id="UP001229209"/>
    </source>
</evidence>
<protein>
    <submittedName>
        <fullName evidence="2">Uncharacterized protein</fullName>
    </submittedName>
</protein>
<dbReference type="EMBL" id="JAURUO010000015">
    <property type="protein sequence ID" value="MDP9729492.1"/>
    <property type="molecule type" value="Genomic_DNA"/>
</dbReference>
<dbReference type="RefSeq" id="WP_306955278.1">
    <property type="nucleotide sequence ID" value="NZ_JAURUO010000015.1"/>
</dbReference>
<dbReference type="Proteomes" id="UP001229209">
    <property type="component" value="Unassembled WGS sequence"/>
</dbReference>
<keyword evidence="1" id="KW-1133">Transmembrane helix</keyword>
<comment type="caution">
    <text evidence="2">The sequence shown here is derived from an EMBL/GenBank/DDBJ whole genome shotgun (WGS) entry which is preliminary data.</text>
</comment>
<accession>A0ABT9LYY7</accession>
<keyword evidence="1" id="KW-0812">Transmembrane</keyword>
<evidence type="ECO:0000256" key="1">
    <source>
        <dbReference type="SAM" id="Phobius"/>
    </source>
</evidence>
<organism evidence="2 3">
    <name type="scientific">Alicyclobacillus tolerans</name>
    <dbReference type="NCBI Taxonomy" id="90970"/>
    <lineage>
        <taxon>Bacteria</taxon>
        <taxon>Bacillati</taxon>
        <taxon>Bacillota</taxon>
        <taxon>Bacilli</taxon>
        <taxon>Bacillales</taxon>
        <taxon>Alicyclobacillaceae</taxon>
        <taxon>Alicyclobacillus</taxon>
    </lineage>
</organism>
<evidence type="ECO:0000313" key="2">
    <source>
        <dbReference type="EMBL" id="MDP9729492.1"/>
    </source>
</evidence>
<keyword evidence="3" id="KW-1185">Reference proteome</keyword>
<feature type="transmembrane region" description="Helical" evidence="1">
    <location>
        <begin position="6"/>
        <end position="27"/>
    </location>
</feature>
<name>A0ABT9LYY7_9BACL</name>